<feature type="compositionally biased region" description="Basic and acidic residues" evidence="1">
    <location>
        <begin position="40"/>
        <end position="51"/>
    </location>
</feature>
<protein>
    <submittedName>
        <fullName evidence="2">Uncharacterized protein</fullName>
    </submittedName>
</protein>
<organism evidence="2 3">
    <name type="scientific">Prorocentrum cordatum</name>
    <dbReference type="NCBI Taxonomy" id="2364126"/>
    <lineage>
        <taxon>Eukaryota</taxon>
        <taxon>Sar</taxon>
        <taxon>Alveolata</taxon>
        <taxon>Dinophyceae</taxon>
        <taxon>Prorocentrales</taxon>
        <taxon>Prorocentraceae</taxon>
        <taxon>Prorocentrum</taxon>
    </lineage>
</organism>
<dbReference type="Proteomes" id="UP001189429">
    <property type="component" value="Unassembled WGS sequence"/>
</dbReference>
<comment type="caution">
    <text evidence="2">The sequence shown here is derived from an EMBL/GenBank/DDBJ whole genome shotgun (WGS) entry which is preliminary data.</text>
</comment>
<keyword evidence="3" id="KW-1185">Reference proteome</keyword>
<name>A0ABN9UHB9_9DINO</name>
<feature type="region of interest" description="Disordered" evidence="1">
    <location>
        <begin position="34"/>
        <end position="69"/>
    </location>
</feature>
<feature type="non-terminal residue" evidence="2">
    <location>
        <position position="69"/>
    </location>
</feature>
<evidence type="ECO:0000256" key="1">
    <source>
        <dbReference type="SAM" id="MobiDB-lite"/>
    </source>
</evidence>
<accession>A0ABN9UHB9</accession>
<gene>
    <name evidence="2" type="ORF">PCOR1329_LOCUS47569</name>
</gene>
<evidence type="ECO:0000313" key="3">
    <source>
        <dbReference type="Proteomes" id="UP001189429"/>
    </source>
</evidence>
<dbReference type="EMBL" id="CAUYUJ010015729">
    <property type="protein sequence ID" value="CAK0857457.1"/>
    <property type="molecule type" value="Genomic_DNA"/>
</dbReference>
<proteinExistence type="predicted"/>
<sequence>MSDARQRVFAARGTSVRFVGCRGIYFCPRSRRLKSAPRPAEGERRGDERSAALRASELPGFSAPVGLPP</sequence>
<evidence type="ECO:0000313" key="2">
    <source>
        <dbReference type="EMBL" id="CAK0857457.1"/>
    </source>
</evidence>
<reference evidence="2" key="1">
    <citation type="submission" date="2023-10" db="EMBL/GenBank/DDBJ databases">
        <authorList>
            <person name="Chen Y."/>
            <person name="Shah S."/>
            <person name="Dougan E. K."/>
            <person name="Thang M."/>
            <person name="Chan C."/>
        </authorList>
    </citation>
    <scope>NUCLEOTIDE SEQUENCE [LARGE SCALE GENOMIC DNA]</scope>
</reference>